<dbReference type="InterPro" id="IPR029058">
    <property type="entry name" value="AB_hydrolase_fold"/>
</dbReference>
<feature type="compositionally biased region" description="Polar residues" evidence="1">
    <location>
        <begin position="687"/>
        <end position="696"/>
    </location>
</feature>
<dbReference type="PANTHER" id="PTHR23025:SF3">
    <property type="entry name" value="HORMONE-SENSITIVE LIPASE"/>
    <property type="match status" value="1"/>
</dbReference>
<name>A0A1R1YC33_9FUNG</name>
<feature type="compositionally biased region" description="Basic and acidic residues" evidence="1">
    <location>
        <begin position="408"/>
        <end position="435"/>
    </location>
</feature>
<dbReference type="Pfam" id="PF07859">
    <property type="entry name" value="Abhydrolase_3"/>
    <property type="match status" value="2"/>
</dbReference>
<dbReference type="Proteomes" id="UP000187283">
    <property type="component" value="Unassembled WGS sequence"/>
</dbReference>
<dbReference type="GO" id="GO:0005829">
    <property type="term" value="C:cytosol"/>
    <property type="evidence" value="ECO:0007669"/>
    <property type="project" value="TreeGrafter"/>
</dbReference>
<dbReference type="GO" id="GO:0004771">
    <property type="term" value="F:sterol ester esterase activity"/>
    <property type="evidence" value="ECO:0007669"/>
    <property type="project" value="TreeGrafter"/>
</dbReference>
<feature type="region of interest" description="Disordered" evidence="1">
    <location>
        <begin position="999"/>
        <end position="1090"/>
    </location>
</feature>
<accession>A0A1R1YC33</accession>
<feature type="compositionally biased region" description="Polar residues" evidence="1">
    <location>
        <begin position="646"/>
        <end position="655"/>
    </location>
</feature>
<dbReference type="GO" id="GO:0019433">
    <property type="term" value="P:triglyceride catabolic process"/>
    <property type="evidence" value="ECO:0007669"/>
    <property type="project" value="TreeGrafter"/>
</dbReference>
<evidence type="ECO:0000256" key="1">
    <source>
        <dbReference type="SAM" id="MobiDB-lite"/>
    </source>
</evidence>
<feature type="compositionally biased region" description="Low complexity" evidence="1">
    <location>
        <begin position="436"/>
        <end position="449"/>
    </location>
</feature>
<feature type="region of interest" description="Disordered" evidence="1">
    <location>
        <begin position="383"/>
        <end position="450"/>
    </location>
</feature>
<feature type="compositionally biased region" description="Low complexity" evidence="1">
    <location>
        <begin position="1033"/>
        <end position="1047"/>
    </location>
</feature>
<feature type="compositionally biased region" description="Acidic residues" evidence="1">
    <location>
        <begin position="656"/>
        <end position="665"/>
    </location>
</feature>
<feature type="region of interest" description="Disordered" evidence="1">
    <location>
        <begin position="641"/>
        <end position="669"/>
    </location>
</feature>
<dbReference type="GO" id="GO:0004806">
    <property type="term" value="F:triacylglycerol lipase activity"/>
    <property type="evidence" value="ECO:0007669"/>
    <property type="project" value="TreeGrafter"/>
</dbReference>
<dbReference type="OrthoDB" id="5570009at2759"/>
<dbReference type="AlphaFoldDB" id="A0A1R1YC33"/>
<feature type="compositionally biased region" description="Basic residues" evidence="1">
    <location>
        <begin position="581"/>
        <end position="597"/>
    </location>
</feature>
<dbReference type="PANTHER" id="PTHR23025">
    <property type="entry name" value="TRIACYLGLYCEROL LIPASE"/>
    <property type="match status" value="1"/>
</dbReference>
<feature type="domain" description="Alpha/beta hydrolase fold-3" evidence="2">
    <location>
        <begin position="180"/>
        <end position="300"/>
    </location>
</feature>
<dbReference type="SUPFAM" id="SSF53474">
    <property type="entry name" value="alpha/beta-Hydrolases"/>
    <property type="match status" value="1"/>
</dbReference>
<feature type="region of interest" description="Disordered" evidence="1">
    <location>
        <begin position="971"/>
        <end position="990"/>
    </location>
</feature>
<reference evidence="3 4" key="1">
    <citation type="submission" date="2017-01" db="EMBL/GenBank/DDBJ databases">
        <authorList>
            <person name="Mah S.A."/>
            <person name="Swanson W.J."/>
            <person name="Moy G.W."/>
            <person name="Vacquier V.D."/>
        </authorList>
    </citation>
    <scope>NUCLEOTIDE SEQUENCE [LARGE SCALE GENOMIC DNA]</scope>
    <source>
        <strain evidence="3 4">GSMNP</strain>
    </source>
</reference>
<feature type="region of interest" description="Disordered" evidence="1">
    <location>
        <begin position="565"/>
        <end position="618"/>
    </location>
</feature>
<sequence length="1090" mass="122765">MLDYLLGKPSVRVRRLQSIVIALSAKGEEKVRKFRSLITAEHMRVSWGKGSDNPFFRLLRWSKSKRLTIHYCTYIPNSLGDSEIHRQVCLKQYARPWNLRWWFDYDPSFGIEGGMKSSELSSSLNFNNPKFMNLPKVTRSESADSNSSFSTTEDGTKPALCYVMYAHEKENYKKTKNIILNFPGGGFVSMSPPCHDDYLSEWAYQNDAIIVSVDYAKSPEYPYPYAIDQCFEVYKSLTKTNGRCIGLELDNDEKVSIIIIGDSAGGNITASTMFKIIESEDELPLPKGLVFIYGLFNFDIRAWMSTQEMDMVNGVTITANSNSTSGEKNPASLILDPKDHLQHISPLAFNKISNAFQYTALSWLKKNLSISDRILLVKNDEKNPTHFQSDDDTNYQSNSETSDDDLQSEPHRPEIKSNSHNHRDQPDSRSRDLHSSNRSSSSELSDTGSEVPHHYLSMTSRFTYFSDMILTPEMMRAMAILYIGPNNTPDFEKDYYLSPIVAPEELLAKFPNTYFMCGEKDPLVDDTVIFAGRIRDAKAKLKAKNLSKNFTSFTSKNKSDVKISLNVQKDSDDSSDESHIQKHSPRASKHKKLHKSKNPTTESKSAADNSLGPNVYHTYKPYRRHRTFGKEYKKLETETRGFYIGDSSNPTSAETSEAEDSDFQDSDNSITGRRSILKSLWMTKFSSSSNNLTNANQKEHKLSENSNSADKQSIERSPALNRSNNSSENNDGIWDLTSTENKSIHKVYSQAQLNSILKRNNSSLTSLEAESARQSVQPEDSNMQKTQQEIEYLENLSSTLIKVKILEGMSHGYMQMGSIFPESHSAIKTIGGWLDELFNIENDQYTEFTRSGSVLNNYNFKESNLEEGIIAKKGLNLSPMTKIVSENNSNLEDFDNKVNNKNQMTKNDQDIKIKTIINSNRPSVKESANSKTNIVTDEDLIKNGSIDLTPIVKNNPIDSNIYTSISNELQDRANERESTSGTIADNEFSIGTDDYLGASKDLNSRQNKKQQLKRTQVTLLAQKDQKSTKSTRSDISASSDKASSNGSVTPKQDEAKANSAVDRHGNVVVSSSEMMRRRGNHLLENLGKGV</sequence>
<evidence type="ECO:0000313" key="3">
    <source>
        <dbReference type="EMBL" id="OMJ24488.1"/>
    </source>
</evidence>
<feature type="region of interest" description="Disordered" evidence="1">
    <location>
        <begin position="687"/>
        <end position="734"/>
    </location>
</feature>
<keyword evidence="4" id="KW-1185">Reference proteome</keyword>
<dbReference type="InterPro" id="IPR013094">
    <property type="entry name" value="AB_hydrolase_3"/>
</dbReference>
<dbReference type="EMBL" id="LSSN01000332">
    <property type="protein sequence ID" value="OMJ24488.1"/>
    <property type="molecule type" value="Genomic_DNA"/>
</dbReference>
<feature type="compositionally biased region" description="Polar residues" evidence="1">
    <location>
        <begin position="598"/>
        <end position="612"/>
    </location>
</feature>
<feature type="compositionally biased region" description="Polar residues" evidence="1">
    <location>
        <begin position="720"/>
        <end position="734"/>
    </location>
</feature>
<feature type="compositionally biased region" description="Basic and acidic residues" evidence="1">
    <location>
        <begin position="569"/>
        <end position="580"/>
    </location>
</feature>
<proteinExistence type="predicted"/>
<organism evidence="3 4">
    <name type="scientific">Smittium culicis</name>
    <dbReference type="NCBI Taxonomy" id="133412"/>
    <lineage>
        <taxon>Eukaryota</taxon>
        <taxon>Fungi</taxon>
        <taxon>Fungi incertae sedis</taxon>
        <taxon>Zoopagomycota</taxon>
        <taxon>Kickxellomycotina</taxon>
        <taxon>Harpellomycetes</taxon>
        <taxon>Harpellales</taxon>
        <taxon>Legeriomycetaceae</taxon>
        <taxon>Smittium</taxon>
    </lineage>
</organism>
<feature type="domain" description="Alpha/beta hydrolase fold-3" evidence="2">
    <location>
        <begin position="465"/>
        <end position="549"/>
    </location>
</feature>
<evidence type="ECO:0000313" key="4">
    <source>
        <dbReference type="Proteomes" id="UP000187283"/>
    </source>
</evidence>
<comment type="caution">
    <text evidence="3">The sequence shown here is derived from an EMBL/GenBank/DDBJ whole genome shotgun (WGS) entry which is preliminary data.</text>
</comment>
<protein>
    <submittedName>
        <fullName evidence="3">Hormone-sensitive lipase</fullName>
    </submittedName>
</protein>
<gene>
    <name evidence="3" type="ORF">AYI70_g1547</name>
</gene>
<feature type="compositionally biased region" description="Basic and acidic residues" evidence="1">
    <location>
        <begin position="1051"/>
        <end position="1065"/>
    </location>
</feature>
<dbReference type="Gene3D" id="3.40.50.1820">
    <property type="entry name" value="alpha/beta hydrolase"/>
    <property type="match status" value="2"/>
</dbReference>
<evidence type="ECO:0000259" key="2">
    <source>
        <dbReference type="Pfam" id="PF07859"/>
    </source>
</evidence>
<dbReference type="STRING" id="133412.A0A1R1YC33"/>